<protein>
    <submittedName>
        <fullName evidence="2">Uncharacterized protein</fullName>
    </submittedName>
</protein>
<dbReference type="AlphaFoldDB" id="A0A0H3A081"/>
<gene>
    <name evidence="2" type="ordered locus">MAV_0078</name>
</gene>
<dbReference type="Proteomes" id="UP000001574">
    <property type="component" value="Chromosome"/>
</dbReference>
<dbReference type="KEGG" id="mav:MAV_0078"/>
<evidence type="ECO:0000313" key="3">
    <source>
        <dbReference type="Proteomes" id="UP000001574"/>
    </source>
</evidence>
<name>A0A0H3A081_MYCA1</name>
<evidence type="ECO:0000256" key="1">
    <source>
        <dbReference type="SAM" id="MobiDB-lite"/>
    </source>
</evidence>
<dbReference type="HOGENOM" id="CLU_2193985_0_0_11"/>
<reference evidence="2 3" key="1">
    <citation type="submission" date="2006-10" db="EMBL/GenBank/DDBJ databases">
        <authorList>
            <person name="Fleischmann R.D."/>
            <person name="Dodson R.J."/>
            <person name="Haft D.H."/>
            <person name="Merkel J.S."/>
            <person name="Nelson W.C."/>
            <person name="Fraser C.M."/>
        </authorList>
    </citation>
    <scope>NUCLEOTIDE SEQUENCE [LARGE SCALE GENOMIC DNA]</scope>
    <source>
        <strain evidence="2 3">104</strain>
    </source>
</reference>
<accession>A0A0H3A081</accession>
<proteinExistence type="predicted"/>
<organism evidence="2 3">
    <name type="scientific">Mycobacterium avium (strain 104)</name>
    <dbReference type="NCBI Taxonomy" id="243243"/>
    <lineage>
        <taxon>Bacteria</taxon>
        <taxon>Bacillati</taxon>
        <taxon>Actinomycetota</taxon>
        <taxon>Actinomycetes</taxon>
        <taxon>Mycobacteriales</taxon>
        <taxon>Mycobacteriaceae</taxon>
        <taxon>Mycobacterium</taxon>
        <taxon>Mycobacterium avium complex (MAC)</taxon>
    </lineage>
</organism>
<sequence>MSVGQGADILAVSHPLARRRDDVRRCWLVGEGGAVHEAVHGVCISVDTCVERGVENLWINAKGKDIGADTGHTTPRNPCGQESLRRVGPGYRPGRVGFPPYFRCVTAR</sequence>
<dbReference type="EMBL" id="CP000479">
    <property type="protein sequence ID" value="ABK68006.1"/>
    <property type="molecule type" value="Genomic_DNA"/>
</dbReference>
<evidence type="ECO:0000313" key="2">
    <source>
        <dbReference type="EMBL" id="ABK68006.1"/>
    </source>
</evidence>
<feature type="region of interest" description="Disordered" evidence="1">
    <location>
        <begin position="65"/>
        <end position="88"/>
    </location>
</feature>